<dbReference type="EMBL" id="JBGFFE010000006">
    <property type="protein sequence ID" value="MEY8763265.1"/>
    <property type="molecule type" value="Genomic_DNA"/>
</dbReference>
<protein>
    <submittedName>
        <fullName evidence="2">YybS family protein</fullName>
    </submittedName>
</protein>
<evidence type="ECO:0000256" key="1">
    <source>
        <dbReference type="SAM" id="Phobius"/>
    </source>
</evidence>
<dbReference type="Proteomes" id="UP001565220">
    <property type="component" value="Unassembled WGS sequence"/>
</dbReference>
<feature type="transmembrane region" description="Helical" evidence="1">
    <location>
        <begin position="78"/>
        <end position="96"/>
    </location>
</feature>
<evidence type="ECO:0000313" key="2">
    <source>
        <dbReference type="EMBL" id="MEY8763265.1"/>
    </source>
</evidence>
<keyword evidence="3" id="KW-1185">Reference proteome</keyword>
<feature type="transmembrane region" description="Helical" evidence="1">
    <location>
        <begin position="255"/>
        <end position="279"/>
    </location>
</feature>
<keyword evidence="1" id="KW-0472">Membrane</keyword>
<feature type="transmembrane region" description="Helical" evidence="1">
    <location>
        <begin position="223"/>
        <end position="243"/>
    </location>
</feature>
<keyword evidence="1" id="KW-0812">Transmembrane</keyword>
<dbReference type="Pfam" id="PF09991">
    <property type="entry name" value="DUF2232"/>
    <property type="match status" value="1"/>
</dbReference>
<feature type="transmembrane region" description="Helical" evidence="1">
    <location>
        <begin position="20"/>
        <end position="42"/>
    </location>
</feature>
<evidence type="ECO:0000313" key="3">
    <source>
        <dbReference type="Proteomes" id="UP001565220"/>
    </source>
</evidence>
<keyword evidence="1" id="KW-1133">Transmembrane helix</keyword>
<feature type="transmembrane region" description="Helical" evidence="1">
    <location>
        <begin position="288"/>
        <end position="311"/>
    </location>
</feature>
<comment type="caution">
    <text evidence="2">The sequence shown here is derived from an EMBL/GenBank/DDBJ whole genome shotgun (WGS) entry which is preliminary data.</text>
</comment>
<sequence>MQKSTYDTKALIEGSLTTAITVVMMLINVYVPVFSIFANFILPIPITLLYIKQNYKVTLISVIASGILMSIFYNPIFALSLIILTGLTGMTLGYCIKNKMKFSTTMVFLSIAMAVGIIFYFTVYIMFISKGGIYGFVNKIVEDFKQSMDLSKNMYEKAGVSSNQLSSMESMLKIFTPEYIMKLIPAVIIIMSFTLSYLNYIITRSILKKLKYQMNESKPLGQWYMNTRVGTLVGLILVIGILFNRRNMAAGQYLVASSKIILELIFFIDGIALLTYYLLKKFKISKKIIAVIIILTALSSLSLFYVLAGFIDMIFDFRKLDPYRKSGKK</sequence>
<name>A0ABV4DXZ2_9CLOT</name>
<reference evidence="2 3" key="1">
    <citation type="submission" date="2024-08" db="EMBL/GenBank/DDBJ databases">
        <title>Clostridium lapicellarii sp. nov., and Clostridium renhuaiense sp. nov., two species isolated from the mud in a fermentation cellar used for producing sauce-flavour Chinese liquors.</title>
        <authorList>
            <person name="Yang F."/>
            <person name="Wang H."/>
            <person name="Chen L.Q."/>
            <person name="Zhou N."/>
            <person name="Lu J.J."/>
            <person name="Pu X.X."/>
            <person name="Wan B."/>
            <person name="Wang L."/>
            <person name="Liu S.J."/>
        </authorList>
    </citation>
    <scope>NUCLEOTIDE SEQUENCE [LARGE SCALE GENOMIC DNA]</scope>
    <source>
        <strain evidence="2 3">MT-113</strain>
    </source>
</reference>
<organism evidence="2 3">
    <name type="scientific">Clostridium lapidicellarium</name>
    <dbReference type="NCBI Taxonomy" id="3240931"/>
    <lineage>
        <taxon>Bacteria</taxon>
        <taxon>Bacillati</taxon>
        <taxon>Bacillota</taxon>
        <taxon>Clostridia</taxon>
        <taxon>Eubacteriales</taxon>
        <taxon>Clostridiaceae</taxon>
        <taxon>Clostridium</taxon>
    </lineage>
</organism>
<dbReference type="PANTHER" id="PTHR41324">
    <property type="entry name" value="MEMBRANE PROTEIN-RELATED"/>
    <property type="match status" value="1"/>
</dbReference>
<gene>
    <name evidence="2" type="ORF">AB8S09_06380</name>
</gene>
<feature type="transmembrane region" description="Helical" evidence="1">
    <location>
        <begin position="108"/>
        <end position="128"/>
    </location>
</feature>
<dbReference type="InterPro" id="IPR018710">
    <property type="entry name" value="DUF2232"/>
</dbReference>
<accession>A0ABV4DXZ2</accession>
<dbReference type="PANTHER" id="PTHR41324:SF1">
    <property type="entry name" value="DUF2232 DOMAIN-CONTAINING PROTEIN"/>
    <property type="match status" value="1"/>
</dbReference>
<feature type="transmembrane region" description="Helical" evidence="1">
    <location>
        <begin position="179"/>
        <end position="202"/>
    </location>
</feature>
<dbReference type="RefSeq" id="WP_294184433.1">
    <property type="nucleotide sequence ID" value="NZ_JBGFFE010000006.1"/>
</dbReference>
<proteinExistence type="predicted"/>